<reference evidence="1" key="1">
    <citation type="submission" date="2020-04" db="EMBL/GenBank/DDBJ databases">
        <title>A novel bacterium ('Candidatus Sarcina troglodytae' sp. nov.) linked to a protracted, uniformly lethal epizootic among sanctuary western chimpanzees (Pan troglodytes verus) in Sierra Leone.</title>
        <authorList>
            <person name="Owens L.A."/>
            <person name="Colitti B."/>
            <person name="Hirji I."/>
            <person name="Pizaro A."/>
            <person name="Jaffe J.E."/>
            <person name="Moittie S."/>
            <person name="Bishop-Lilly K.A."/>
            <person name="Estrella L.A."/>
            <person name="Voegtly L.J."/>
            <person name="Kuhn J.H."/>
            <person name="Suen G."/>
            <person name="Deblois C.L."/>
            <person name="Dunn C."/>
            <person name="Juan-Salles C."/>
            <person name="Goldberg T.L."/>
        </authorList>
    </citation>
    <scope>NUCLEOTIDE SEQUENCE</scope>
    <source>
        <strain evidence="1">JB2</strain>
    </source>
</reference>
<accession>A0ACD1BGW7</accession>
<keyword evidence="1" id="KW-0614">Plasmid</keyword>
<evidence type="ECO:0000313" key="2">
    <source>
        <dbReference type="Proteomes" id="UP000594603"/>
    </source>
</evidence>
<organism evidence="1 2">
    <name type="scientific">Candidatus Sarcina troglodytae</name>
    <dbReference type="NCBI Taxonomy" id="2726954"/>
    <lineage>
        <taxon>Bacteria</taxon>
        <taxon>Bacillati</taxon>
        <taxon>Bacillota</taxon>
        <taxon>Clostridia</taxon>
        <taxon>Eubacteriales</taxon>
        <taxon>Clostridiaceae</taxon>
        <taxon>Sarcina</taxon>
    </lineage>
</organism>
<evidence type="ECO:0000313" key="1">
    <source>
        <dbReference type="EMBL" id="QPJ86721.1"/>
    </source>
</evidence>
<sequence>MNREDLIGLRWAEDVVNGKFIANKYVKLECQRYIDRINEYPKGYFFNYKEVKFVYDLLSMINYATGFYANEPIIKHIAGFQAMIIENIFGWQDIETKQRMITDVTLLVGRKSGKSVLCALLEILLMLTGERFEQHAIAGSIRDISKIVKRETEQLIKSSPIIKKYFKIQRDKLECTLNESYMRALSGDANMNNGLLLSTYICDEVGNMKTQDIIGALRLSQFMTKQRLGIHISTAYNLTKNAMRDLCDLHKKVLDGSIDDIHSFGLLFELDENDDYKDMNNWIKASPLQMTLKNGIEFMKSEFNKGLEIPEKMAEFRIKMLNQWINDANVENYIELDDFRKCSVKEIEFAGKEVVIGLDLSASQDLTGITMTFKENEKYYCKGWAFAPRKSLLERQAREKIPYDFYVEKGLVIASGERVIDYNEIEEFICTLEEKYDVKIKSIAYDRQFSAQLIQRLQNKSFECVEVAQSFTGLTNATRILSEKVLLNDFYYLENPLMEVQITNCRIVRNMSNQIIINKKQSNGKIDIIASLINTFVVLEEPEPEFFIV</sequence>
<name>A0ACD1BGW7_9CLOT</name>
<geneLocation type="plasmid" evidence="1 2">
    <name>p4</name>
</geneLocation>
<dbReference type="Proteomes" id="UP000594603">
    <property type="component" value="Plasmid p4"/>
</dbReference>
<dbReference type="EMBL" id="CP051758">
    <property type="protein sequence ID" value="QPJ86721.1"/>
    <property type="molecule type" value="Genomic_DNA"/>
</dbReference>
<proteinExistence type="predicted"/>
<keyword evidence="2" id="KW-1185">Reference proteome</keyword>
<gene>
    <name evidence="1" type="ORF">HH195_12170</name>
</gene>
<protein>
    <submittedName>
        <fullName evidence="1">Terminase large subunit</fullName>
    </submittedName>
</protein>